<dbReference type="AlphaFoldDB" id="A0ABD5YFH6"/>
<accession>A0ABD5YFH6</accession>
<evidence type="ECO:0000313" key="2">
    <source>
        <dbReference type="Proteomes" id="UP001596390"/>
    </source>
</evidence>
<dbReference type="RefSeq" id="WP_267665523.1">
    <property type="nucleotide sequence ID" value="NZ_JAODIX010000069.1"/>
</dbReference>
<dbReference type="InterPro" id="IPR043851">
    <property type="entry name" value="DUF5813"/>
</dbReference>
<organism evidence="1 2">
    <name type="scientific">Halorubrum yunnanense</name>
    <dbReference type="NCBI Taxonomy" id="1526162"/>
    <lineage>
        <taxon>Archaea</taxon>
        <taxon>Methanobacteriati</taxon>
        <taxon>Methanobacteriota</taxon>
        <taxon>Stenosarchaea group</taxon>
        <taxon>Halobacteria</taxon>
        <taxon>Halobacteriales</taxon>
        <taxon>Haloferacaceae</taxon>
        <taxon>Halorubrum</taxon>
    </lineage>
</organism>
<protein>
    <submittedName>
        <fullName evidence="1">DUF5813 family protein</fullName>
    </submittedName>
</protein>
<gene>
    <name evidence="1" type="ORF">ACFQMK_14560</name>
</gene>
<keyword evidence="2" id="KW-1185">Reference proteome</keyword>
<proteinExistence type="predicted"/>
<comment type="caution">
    <text evidence="1">The sequence shown here is derived from an EMBL/GenBank/DDBJ whole genome shotgun (WGS) entry which is preliminary data.</text>
</comment>
<name>A0ABD5YFH6_9EURY</name>
<evidence type="ECO:0000313" key="1">
    <source>
        <dbReference type="EMBL" id="MFC7188073.1"/>
    </source>
</evidence>
<reference evidence="1 2" key="1">
    <citation type="journal article" date="2019" name="Int. J. Syst. Evol. Microbiol.">
        <title>The Global Catalogue of Microorganisms (GCM) 10K type strain sequencing project: providing services to taxonomists for standard genome sequencing and annotation.</title>
        <authorList>
            <consortium name="The Broad Institute Genomics Platform"/>
            <consortium name="The Broad Institute Genome Sequencing Center for Infectious Disease"/>
            <person name="Wu L."/>
            <person name="Ma J."/>
        </authorList>
    </citation>
    <scope>NUCLEOTIDE SEQUENCE [LARGE SCALE GENOMIC DNA]</scope>
    <source>
        <strain evidence="1 2">Q85</strain>
    </source>
</reference>
<dbReference type="Pfam" id="PF19130">
    <property type="entry name" value="DUF5813"/>
    <property type="match status" value="1"/>
</dbReference>
<dbReference type="Proteomes" id="UP001596390">
    <property type="component" value="Unassembled WGS sequence"/>
</dbReference>
<sequence>MSETDLPDRVPRAFADHGSFEPAAEEGAWTSETTAFEGKVRAEPAEDGRVRFAVTVRVPTLSAATADEIADVVEEGWIETFELRVVDVGGVTRGDDEFDPDVTAGDDEVVVEFELTDINERRGVDNAGALIDFVEGTYVQGVIPGYEYVDPVAGLLSAARRQGNDGGI</sequence>
<dbReference type="EMBL" id="JBHSZZ010000069">
    <property type="protein sequence ID" value="MFC7188073.1"/>
    <property type="molecule type" value="Genomic_DNA"/>
</dbReference>